<evidence type="ECO:0000259" key="8">
    <source>
        <dbReference type="PROSITE" id="PS50940"/>
    </source>
</evidence>
<evidence type="ECO:0000256" key="3">
    <source>
        <dbReference type="ARBA" id="ARBA00022737"/>
    </source>
</evidence>
<keyword evidence="5" id="KW-0325">Glycoprotein</keyword>
<feature type="domain" description="Chitin-binding type-2" evidence="8">
    <location>
        <begin position="601"/>
        <end position="655"/>
    </location>
</feature>
<feature type="domain" description="Chitin-binding type-2" evidence="8">
    <location>
        <begin position="685"/>
        <end position="741"/>
    </location>
</feature>
<feature type="domain" description="Chitin-binding type-2" evidence="8">
    <location>
        <begin position="329"/>
        <end position="388"/>
    </location>
</feature>
<reference evidence="9" key="1">
    <citation type="submission" date="2023-06" db="EMBL/GenBank/DDBJ databases">
        <title>Genomic analysis of the entomopathogenic nematode Steinernema hermaphroditum.</title>
        <authorList>
            <person name="Schwarz E.M."/>
            <person name="Heppert J.K."/>
            <person name="Baniya A."/>
            <person name="Schwartz H.T."/>
            <person name="Tan C.-H."/>
            <person name="Antoshechkin I."/>
            <person name="Sternberg P.W."/>
            <person name="Goodrich-Blair H."/>
            <person name="Dillman A.R."/>
        </authorList>
    </citation>
    <scope>NUCLEOTIDE SEQUENCE</scope>
    <source>
        <strain evidence="9">PS9179</strain>
        <tissue evidence="9">Whole animal</tissue>
    </source>
</reference>
<accession>A0AA39IJB6</accession>
<gene>
    <name evidence="9" type="ORF">QR680_008760</name>
</gene>
<keyword evidence="3" id="KW-0677">Repeat</keyword>
<evidence type="ECO:0000313" key="9">
    <source>
        <dbReference type="EMBL" id="KAK0424631.1"/>
    </source>
</evidence>
<keyword evidence="10" id="KW-1185">Reference proteome</keyword>
<sequence length="969" mass="109889">MFHWVVAATLLGFATSLTLTRSDNATLEEESLERVDPFETPRILHAVRRTRALPEDLQRRWLTDLCVHRDAIQLGMCSATYVKCDRYVRKPEFHKCGLGKVFHNGVCEDVATLPHCKDFTLNAVNLETEQLAQRQDLCKHNPANSLFLAPHQCSRQGLVCDQNRQPLSFLCPLGQVLDPNFLSCVFDRHRCTRFPPAASTAVKQHLLQARCAQLSKQTSFVDPFGQVQVTTLMNYGSCDTWYLDCRPNFQALIQCGPGKIYDPQRRICRTPSAGDKCQMETSCAGYEWNILPAGRCKSEFVFCNGLRPKRFICDHGKVFHQGKCFPLEQSDCPICEFGDVKASTECRKYLQCSEDRNKRRVWKEFECPRGDGFSGSEKKCVPDYTCAKIEKDVPLKLLQLGENVLELCLLALRLFEELLLKSILVRLSTVNRVHSTSSDSREGPRQEAVLKTLHRNVVLGTSVVIHPIVSSISSFTDVGLLYLDVCRSGSSYKFSCTDYMVCLNGEFEYRSCPHMTSWNVRTSQCEYDPECAAPGEGRSCRDGDVIPSTDCTTYQLCRNGKFTKKMCSSANDACAHCDDSDDRPDICKEQKDEYRYTDYKPVQCRHGDKFVNTERCSEYVECLEGVWYTRVCPSGFVFDSATAGCRSSLSETCDQNNTSLYVPPKTSEEEEEEEGTTEDHHGGLDEACDLRSPQKVEDLYDCTKYKVCNLRSGFYEDRNCEFGEQFDRRKGECVWGHQCNPEECTSGMKIPKAECGKLQLCMRGKWENYRCKGGAVFEDNQCSKTKLCKDYVDHPTSCMEGVTVEHSYDCSKFLLCFRGNIVEKQCVNGQKFNPEYGRCDFNYECKVDQVPPCYHGESRADPNECDKYELCQDNEFVRQSCPHGTVYKTDRMRCEPGSCTTNKIGDEEEETEGCKESPLPEGFKPNPTDCGRFFQCAKGSWTPKKCKAGLVFNPAIAICDWPRNVPGCD</sequence>
<dbReference type="PANTHER" id="PTHR23301:SF0">
    <property type="entry name" value="CHITIN-BINDING TYPE-2 DOMAIN-CONTAINING PROTEIN-RELATED"/>
    <property type="match status" value="1"/>
</dbReference>
<evidence type="ECO:0000256" key="5">
    <source>
        <dbReference type="ARBA" id="ARBA00023180"/>
    </source>
</evidence>
<feature type="compositionally biased region" description="Basic and acidic residues" evidence="6">
    <location>
        <begin position="677"/>
        <end position="687"/>
    </location>
</feature>
<evidence type="ECO:0000256" key="7">
    <source>
        <dbReference type="SAM" id="SignalP"/>
    </source>
</evidence>
<dbReference type="PROSITE" id="PS50940">
    <property type="entry name" value="CHIT_BIND_II"/>
    <property type="match status" value="9"/>
</dbReference>
<keyword evidence="4" id="KW-1015">Disulfide bond</keyword>
<evidence type="ECO:0000256" key="2">
    <source>
        <dbReference type="ARBA" id="ARBA00022729"/>
    </source>
</evidence>
<keyword evidence="1" id="KW-0147">Chitin-binding</keyword>
<organism evidence="9 10">
    <name type="scientific">Steinernema hermaphroditum</name>
    <dbReference type="NCBI Taxonomy" id="289476"/>
    <lineage>
        <taxon>Eukaryota</taxon>
        <taxon>Metazoa</taxon>
        <taxon>Ecdysozoa</taxon>
        <taxon>Nematoda</taxon>
        <taxon>Chromadorea</taxon>
        <taxon>Rhabditida</taxon>
        <taxon>Tylenchina</taxon>
        <taxon>Panagrolaimomorpha</taxon>
        <taxon>Strongyloidoidea</taxon>
        <taxon>Steinernematidae</taxon>
        <taxon>Steinernema</taxon>
    </lineage>
</organism>
<feature type="compositionally biased region" description="Polar residues" evidence="6">
    <location>
        <begin position="648"/>
        <end position="660"/>
    </location>
</feature>
<dbReference type="EMBL" id="JAUCMV010000001">
    <property type="protein sequence ID" value="KAK0424631.1"/>
    <property type="molecule type" value="Genomic_DNA"/>
</dbReference>
<dbReference type="Proteomes" id="UP001175271">
    <property type="component" value="Unassembled WGS sequence"/>
</dbReference>
<dbReference type="GO" id="GO:0008061">
    <property type="term" value="F:chitin binding"/>
    <property type="evidence" value="ECO:0007669"/>
    <property type="project" value="UniProtKB-KW"/>
</dbReference>
<evidence type="ECO:0000256" key="4">
    <source>
        <dbReference type="ARBA" id="ARBA00023157"/>
    </source>
</evidence>
<feature type="domain" description="Chitin-binding type-2" evidence="8">
    <location>
        <begin position="911"/>
        <end position="969"/>
    </location>
</feature>
<feature type="region of interest" description="Disordered" evidence="6">
    <location>
        <begin position="648"/>
        <end position="687"/>
    </location>
</feature>
<keyword evidence="2 7" id="KW-0732">Signal</keyword>
<dbReference type="InterPro" id="IPR051940">
    <property type="entry name" value="Chitin_bind-dev_reg"/>
</dbReference>
<dbReference type="SMART" id="SM00494">
    <property type="entry name" value="ChtBD2"/>
    <property type="match status" value="12"/>
</dbReference>
<dbReference type="Gene3D" id="2.170.140.10">
    <property type="entry name" value="Chitin binding domain"/>
    <property type="match status" value="3"/>
</dbReference>
<dbReference type="InterPro" id="IPR036508">
    <property type="entry name" value="Chitin-bd_dom_sf"/>
</dbReference>
<dbReference type="PANTHER" id="PTHR23301">
    <property type="entry name" value="CHITIN BINDING PERITROPHIN-A"/>
    <property type="match status" value="1"/>
</dbReference>
<feature type="domain" description="Chitin-binding type-2" evidence="8">
    <location>
        <begin position="483"/>
        <end position="533"/>
    </location>
</feature>
<proteinExistence type="predicted"/>
<dbReference type="GO" id="GO:0005576">
    <property type="term" value="C:extracellular region"/>
    <property type="evidence" value="ECO:0007669"/>
    <property type="project" value="InterPro"/>
</dbReference>
<dbReference type="InterPro" id="IPR002557">
    <property type="entry name" value="Chitin-bd_dom"/>
</dbReference>
<protein>
    <recommendedName>
        <fullName evidence="8">Chitin-binding type-2 domain-containing protein</fullName>
    </recommendedName>
</protein>
<feature type="domain" description="Chitin-binding type-2" evidence="8">
    <location>
        <begin position="795"/>
        <end position="847"/>
    </location>
</feature>
<evidence type="ECO:0000313" key="10">
    <source>
        <dbReference type="Proteomes" id="UP001175271"/>
    </source>
</evidence>
<feature type="chain" id="PRO_5041308466" description="Chitin-binding type-2 domain-containing protein" evidence="7">
    <location>
        <begin position="17"/>
        <end position="969"/>
    </location>
</feature>
<feature type="domain" description="Chitin-binding type-2" evidence="8">
    <location>
        <begin position="850"/>
        <end position="894"/>
    </location>
</feature>
<comment type="caution">
    <text evidence="9">The sequence shown here is derived from an EMBL/GenBank/DDBJ whole genome shotgun (WGS) entry which is preliminary data.</text>
</comment>
<dbReference type="SUPFAM" id="SSF57625">
    <property type="entry name" value="Invertebrate chitin-binding proteins"/>
    <property type="match status" value="5"/>
</dbReference>
<evidence type="ECO:0000256" key="1">
    <source>
        <dbReference type="ARBA" id="ARBA00022669"/>
    </source>
</evidence>
<name>A0AA39IJB6_9BILA</name>
<feature type="domain" description="Chitin-binding type-2" evidence="8">
    <location>
        <begin position="135"/>
        <end position="193"/>
    </location>
</feature>
<evidence type="ECO:0000256" key="6">
    <source>
        <dbReference type="SAM" id="MobiDB-lite"/>
    </source>
</evidence>
<dbReference type="AlphaFoldDB" id="A0AA39IJB6"/>
<feature type="signal peptide" evidence="7">
    <location>
        <begin position="1"/>
        <end position="16"/>
    </location>
</feature>
<dbReference type="Pfam" id="PF01607">
    <property type="entry name" value="CBM_14"/>
    <property type="match status" value="5"/>
</dbReference>
<feature type="domain" description="Chitin-binding type-2" evidence="8">
    <location>
        <begin position="208"/>
        <end position="279"/>
    </location>
</feature>